<sequence length="351" mass="38964">MSSSPHIQSICILRLSAIGDVCHAVASVQAIQRQYPSAKITWVIGKIEAMLLADLPGVRFVVFDKKQGWQAYRQLKKDLPEKFDVLLHMQVALRANIAAFFIKAKRKIGFASHLSKELHSFAINESCEAVKQPHVLEGFQAFAKQIGVPDFKPSWHIPVSESDIDWAKQQYTAGKPVFVIAAAASKAERNWLAERYAKVADYAVDKGFEVILSGGPTPMEKTLAENIMRFCQHRVKNCVGQSSLKQLLALLAKADIVLAPDTGPAHMAVTQGTPVIGLYAHSNPARTGPYGYQHFVVEVYHQHLKAQFSKGADKLKWGTRVKGENLMQDISTQSVIDMFDRVIESRGIKSE</sequence>
<dbReference type="InterPro" id="IPR051199">
    <property type="entry name" value="LPS_LOS_Heptosyltrfase"/>
</dbReference>
<evidence type="ECO:0000313" key="3">
    <source>
        <dbReference type="EMBL" id="WAJ69669.1"/>
    </source>
</evidence>
<proteinExistence type="predicted"/>
<dbReference type="Proteomes" id="UP001163726">
    <property type="component" value="Chromosome"/>
</dbReference>
<keyword evidence="4" id="KW-1185">Reference proteome</keyword>
<dbReference type="EMBL" id="CP109965">
    <property type="protein sequence ID" value="WAJ69669.1"/>
    <property type="molecule type" value="Genomic_DNA"/>
</dbReference>
<name>A0ABY7AJM0_9ALTE</name>
<keyword evidence="2" id="KW-0808">Transferase</keyword>
<gene>
    <name evidence="3" type="ORF">OLW01_10955</name>
</gene>
<dbReference type="CDD" id="cd03789">
    <property type="entry name" value="GT9_LPS_heptosyltransferase"/>
    <property type="match status" value="1"/>
</dbReference>
<accession>A0ABY7AJM0</accession>
<dbReference type="PANTHER" id="PTHR30160">
    <property type="entry name" value="TETRAACYLDISACCHARIDE 4'-KINASE-RELATED"/>
    <property type="match status" value="1"/>
</dbReference>
<dbReference type="Gene3D" id="3.40.50.2000">
    <property type="entry name" value="Glycogen Phosphorylase B"/>
    <property type="match status" value="2"/>
</dbReference>
<keyword evidence="1" id="KW-0328">Glycosyltransferase</keyword>
<evidence type="ECO:0000256" key="1">
    <source>
        <dbReference type="ARBA" id="ARBA00022676"/>
    </source>
</evidence>
<dbReference type="InterPro" id="IPR002201">
    <property type="entry name" value="Glyco_trans_9"/>
</dbReference>
<reference evidence="3" key="1">
    <citation type="submission" date="2022-10" db="EMBL/GenBank/DDBJ databases">
        <title>Catenovulum adriacola sp. nov. isolated in the Harbour of Susak.</title>
        <authorList>
            <person name="Schoch T."/>
            <person name="Reich S.J."/>
            <person name="Stoeferle S."/>
            <person name="Flaiz M."/>
            <person name="Kazda M."/>
            <person name="Riedel C.U."/>
            <person name="Duerre P."/>
        </authorList>
    </citation>
    <scope>NUCLEOTIDE SEQUENCE</scope>
    <source>
        <strain evidence="3">TS8</strain>
    </source>
</reference>
<organism evidence="3 4">
    <name type="scientific">Catenovulum adriaticum</name>
    <dbReference type="NCBI Taxonomy" id="2984846"/>
    <lineage>
        <taxon>Bacteria</taxon>
        <taxon>Pseudomonadati</taxon>
        <taxon>Pseudomonadota</taxon>
        <taxon>Gammaproteobacteria</taxon>
        <taxon>Alteromonadales</taxon>
        <taxon>Alteromonadaceae</taxon>
        <taxon>Catenovulum</taxon>
    </lineage>
</organism>
<dbReference type="Pfam" id="PF01075">
    <property type="entry name" value="Glyco_transf_9"/>
    <property type="match status" value="1"/>
</dbReference>
<dbReference type="RefSeq" id="WP_268073953.1">
    <property type="nucleotide sequence ID" value="NZ_CP109965.1"/>
</dbReference>
<evidence type="ECO:0000256" key="2">
    <source>
        <dbReference type="ARBA" id="ARBA00022679"/>
    </source>
</evidence>
<protein>
    <submittedName>
        <fullName evidence="3">Glycosyltransferase family 9 protein</fullName>
    </submittedName>
</protein>
<dbReference type="PANTHER" id="PTHR30160:SF21">
    <property type="entry name" value="LIPOPOLYSACCHARIDE CORE HEPTOSYLTRANSFERASE OPSX"/>
    <property type="match status" value="1"/>
</dbReference>
<dbReference type="SUPFAM" id="SSF53756">
    <property type="entry name" value="UDP-Glycosyltransferase/glycogen phosphorylase"/>
    <property type="match status" value="1"/>
</dbReference>
<evidence type="ECO:0000313" key="4">
    <source>
        <dbReference type="Proteomes" id="UP001163726"/>
    </source>
</evidence>